<dbReference type="PROSITE" id="PS51419">
    <property type="entry name" value="RAB"/>
    <property type="match status" value="1"/>
</dbReference>
<accession>A0A8J8NJM7</accession>
<dbReference type="CDD" id="cd00154">
    <property type="entry name" value="Rab"/>
    <property type="match status" value="1"/>
</dbReference>
<dbReference type="PANTHER" id="PTHR47977">
    <property type="entry name" value="RAS-RELATED PROTEIN RAB"/>
    <property type="match status" value="1"/>
</dbReference>
<dbReference type="AlphaFoldDB" id="A0A8J8NJM7"/>
<dbReference type="GO" id="GO:0003924">
    <property type="term" value="F:GTPase activity"/>
    <property type="evidence" value="ECO:0007669"/>
    <property type="project" value="InterPro"/>
</dbReference>
<dbReference type="InterPro" id="IPR001806">
    <property type="entry name" value="Small_GTPase"/>
</dbReference>
<keyword evidence="2" id="KW-0342">GTP-binding</keyword>
<dbReference type="Gene3D" id="3.40.50.300">
    <property type="entry name" value="P-loop containing nucleotide triphosphate hydrolases"/>
    <property type="match status" value="1"/>
</dbReference>
<sequence>MKSVHKTVVLGDSGVGKSTLIYRLSRGSFLQPSVTIWGEFQTVKLSDTIKLQMWDPSGQERFRALPQVFYRNTDVYIAVVDMSKGQNHEEIIGEIDFWLTKVERDSSDNVIKCLVGAKSDIQHPSALKTIEMKDLAIKTWNMDYFETSSRNGDGFDSLQYYLCERITKEVLRSQSIQFTQNMHLQGLAAVPPKKSCKC</sequence>
<dbReference type="PRINTS" id="PR00449">
    <property type="entry name" value="RASTRNSFRMNG"/>
</dbReference>
<dbReference type="Pfam" id="PF00071">
    <property type="entry name" value="Ras"/>
    <property type="match status" value="1"/>
</dbReference>
<dbReference type="EMBL" id="RRYP01015461">
    <property type="protein sequence ID" value="TNV75490.1"/>
    <property type="molecule type" value="Genomic_DNA"/>
</dbReference>
<dbReference type="PROSITE" id="PS51421">
    <property type="entry name" value="RAS"/>
    <property type="match status" value="1"/>
</dbReference>
<reference evidence="3" key="1">
    <citation type="submission" date="2019-06" db="EMBL/GenBank/DDBJ databases">
        <authorList>
            <person name="Zheng W."/>
        </authorList>
    </citation>
    <scope>NUCLEOTIDE SEQUENCE</scope>
    <source>
        <strain evidence="3">QDHG01</strain>
    </source>
</reference>
<dbReference type="GO" id="GO:0005525">
    <property type="term" value="F:GTP binding"/>
    <property type="evidence" value="ECO:0007669"/>
    <property type="project" value="UniProtKB-KW"/>
</dbReference>
<dbReference type="NCBIfam" id="TIGR00231">
    <property type="entry name" value="small_GTP"/>
    <property type="match status" value="1"/>
</dbReference>
<organism evidence="3 4">
    <name type="scientific">Halteria grandinella</name>
    <dbReference type="NCBI Taxonomy" id="5974"/>
    <lineage>
        <taxon>Eukaryota</taxon>
        <taxon>Sar</taxon>
        <taxon>Alveolata</taxon>
        <taxon>Ciliophora</taxon>
        <taxon>Intramacronucleata</taxon>
        <taxon>Spirotrichea</taxon>
        <taxon>Stichotrichia</taxon>
        <taxon>Sporadotrichida</taxon>
        <taxon>Halteriidae</taxon>
        <taxon>Halteria</taxon>
    </lineage>
</organism>
<dbReference type="InterPro" id="IPR005225">
    <property type="entry name" value="Small_GTP-bd"/>
</dbReference>
<dbReference type="InterPro" id="IPR050227">
    <property type="entry name" value="Rab"/>
</dbReference>
<evidence type="ECO:0000313" key="3">
    <source>
        <dbReference type="EMBL" id="TNV75490.1"/>
    </source>
</evidence>
<gene>
    <name evidence="3" type="ORF">FGO68_gene16028</name>
</gene>
<dbReference type="InterPro" id="IPR027417">
    <property type="entry name" value="P-loop_NTPase"/>
</dbReference>
<protein>
    <submittedName>
        <fullName evidence="3">Uncharacterized protein</fullName>
    </submittedName>
</protein>
<keyword evidence="1" id="KW-0547">Nucleotide-binding</keyword>
<dbReference type="SMART" id="SM00174">
    <property type="entry name" value="RHO"/>
    <property type="match status" value="1"/>
</dbReference>
<dbReference type="FunFam" id="3.40.50.300:FF:001447">
    <property type="entry name" value="Ras-related protein Rab-1B"/>
    <property type="match status" value="1"/>
</dbReference>
<comment type="caution">
    <text evidence="3">The sequence shown here is derived from an EMBL/GenBank/DDBJ whole genome shotgun (WGS) entry which is preliminary data.</text>
</comment>
<dbReference type="SMART" id="SM00173">
    <property type="entry name" value="RAS"/>
    <property type="match status" value="1"/>
</dbReference>
<evidence type="ECO:0000256" key="1">
    <source>
        <dbReference type="ARBA" id="ARBA00022741"/>
    </source>
</evidence>
<name>A0A8J8NJM7_HALGN</name>
<dbReference type="SMART" id="SM00175">
    <property type="entry name" value="RAB"/>
    <property type="match status" value="1"/>
</dbReference>
<evidence type="ECO:0000256" key="2">
    <source>
        <dbReference type="ARBA" id="ARBA00023134"/>
    </source>
</evidence>
<dbReference type="SUPFAM" id="SSF52540">
    <property type="entry name" value="P-loop containing nucleoside triphosphate hydrolases"/>
    <property type="match status" value="1"/>
</dbReference>
<dbReference type="Proteomes" id="UP000785679">
    <property type="component" value="Unassembled WGS sequence"/>
</dbReference>
<keyword evidence="4" id="KW-1185">Reference proteome</keyword>
<proteinExistence type="predicted"/>
<evidence type="ECO:0000313" key="4">
    <source>
        <dbReference type="Proteomes" id="UP000785679"/>
    </source>
</evidence>